<dbReference type="GO" id="GO:0007023">
    <property type="term" value="P:post-chaperonin tubulin folding pathway"/>
    <property type="evidence" value="ECO:0007669"/>
    <property type="project" value="InterPro"/>
</dbReference>
<keyword evidence="4" id="KW-0007">Acetylation</keyword>
<dbReference type="Proteomes" id="UP000664534">
    <property type="component" value="Unassembled WGS sequence"/>
</dbReference>
<evidence type="ECO:0000313" key="9">
    <source>
        <dbReference type="Proteomes" id="UP000664534"/>
    </source>
</evidence>
<feature type="domain" description="C-CAP/cofactor C-like" evidence="7">
    <location>
        <begin position="265"/>
        <end position="430"/>
    </location>
</feature>
<protein>
    <recommendedName>
        <fullName evidence="7">C-CAP/cofactor C-like domain-containing protein</fullName>
    </recommendedName>
</protein>
<keyword evidence="9" id="KW-1185">Reference proteome</keyword>
<dbReference type="Gene3D" id="2.160.20.70">
    <property type="match status" value="1"/>
</dbReference>
<gene>
    <name evidence="8" type="ORF">IMSHALPRED_005542</name>
</gene>
<dbReference type="AlphaFoldDB" id="A0A8H3EKH7"/>
<comment type="caution">
    <text evidence="8">The sequence shown here is derived from an EMBL/GenBank/DDBJ whole genome shotgun (WGS) entry which is preliminary data.</text>
</comment>
<keyword evidence="3" id="KW-0963">Cytoplasm</keyword>
<sequence>MDQGPDQAIVRTFPAVLGFGAGLAIVQGAFDYTGGKFSGYDKDPNVDEYERKEALRKNRRRPIQETLEQLGEGRGDLSIQFRNGKSISLMINELCPSFFENISATDTATKLQSGLNWFRHTKIMSIEIGKRSSDPDVKEHFFRRFKQGEKSLQQRMTRLEETALQPAERASITDQCLASISQLSNEVKDASAYLPAYDQRTYSTAVRSLNERLQEIRNTSAPKRKFAFKKSVAQRDLANFGNAIPETQSRAATGDSAKTASTNGPDHQSSDPKENQNSLDVGPVSGAEGALMITSLSSTYHRLDSASTEPGSSISITNTYHSAVDLSDSLSRPFSTLAISSVTESLLVCGRTSGAAHITGVENSILILWGRQVRMHECKNCLVYLHCSSRPIIEDCKGIRFAPFQAVYSTTESPRPNTPNMWDQVDDFKWLRAAQSPNWNTLQPGEEGTIGSGPLEAIKSFRSTGWTLSELDDLLRATKVV</sequence>
<evidence type="ECO:0000256" key="1">
    <source>
        <dbReference type="ARBA" id="ARBA00004496"/>
    </source>
</evidence>
<evidence type="ECO:0000256" key="5">
    <source>
        <dbReference type="ARBA" id="ARBA00026055"/>
    </source>
</evidence>
<name>A0A8H3EKH7_9LECA</name>
<dbReference type="GO" id="GO:0015631">
    <property type="term" value="F:tubulin binding"/>
    <property type="evidence" value="ECO:0007669"/>
    <property type="project" value="InterPro"/>
</dbReference>
<reference evidence="8" key="1">
    <citation type="submission" date="2021-03" db="EMBL/GenBank/DDBJ databases">
        <authorList>
            <person name="Tagirdzhanova G."/>
        </authorList>
    </citation>
    <scope>NUCLEOTIDE SEQUENCE</scope>
</reference>
<proteinExistence type="inferred from homology"/>
<dbReference type="Pfam" id="PF16752">
    <property type="entry name" value="TBCC_N"/>
    <property type="match status" value="1"/>
</dbReference>
<evidence type="ECO:0000256" key="6">
    <source>
        <dbReference type="SAM" id="MobiDB-lite"/>
    </source>
</evidence>
<evidence type="ECO:0000256" key="3">
    <source>
        <dbReference type="ARBA" id="ARBA00022490"/>
    </source>
</evidence>
<comment type="similarity">
    <text evidence="2">Belongs to the TBCC family.</text>
</comment>
<evidence type="ECO:0000256" key="2">
    <source>
        <dbReference type="ARBA" id="ARBA00008848"/>
    </source>
</evidence>
<dbReference type="GO" id="GO:0005737">
    <property type="term" value="C:cytoplasm"/>
    <property type="evidence" value="ECO:0007669"/>
    <property type="project" value="UniProtKB-SubCell"/>
</dbReference>
<dbReference type="InterPro" id="IPR017901">
    <property type="entry name" value="C-CAP_CF_C-like"/>
</dbReference>
<dbReference type="EMBL" id="CAJPDT010000003">
    <property type="protein sequence ID" value="CAF9907482.1"/>
    <property type="molecule type" value="Genomic_DNA"/>
</dbReference>
<evidence type="ECO:0000259" key="7">
    <source>
        <dbReference type="PROSITE" id="PS51329"/>
    </source>
</evidence>
<dbReference type="Gene3D" id="1.20.58.1250">
    <property type="entry name" value="Tubulin Binding Cofactor C, N-terminal domain"/>
    <property type="match status" value="1"/>
</dbReference>
<dbReference type="OrthoDB" id="194775at2759"/>
<dbReference type="PANTHER" id="PTHR15139:SF0">
    <property type="entry name" value="TUBULIN-SPECIFIC CHAPERONE C"/>
    <property type="match status" value="1"/>
</dbReference>
<dbReference type="InterPro" id="IPR027684">
    <property type="entry name" value="TBCC"/>
</dbReference>
<dbReference type="GO" id="GO:0007021">
    <property type="term" value="P:tubulin complex assembly"/>
    <property type="evidence" value="ECO:0007669"/>
    <property type="project" value="TreeGrafter"/>
</dbReference>
<dbReference type="PROSITE" id="PS51329">
    <property type="entry name" value="C_CAP_COFACTOR_C"/>
    <property type="match status" value="1"/>
</dbReference>
<dbReference type="InterPro" id="IPR031925">
    <property type="entry name" value="TBCC_N"/>
</dbReference>
<feature type="compositionally biased region" description="Polar residues" evidence="6">
    <location>
        <begin position="245"/>
        <end position="267"/>
    </location>
</feature>
<dbReference type="InterPro" id="IPR038397">
    <property type="entry name" value="TBCC_N_sf"/>
</dbReference>
<evidence type="ECO:0000313" key="8">
    <source>
        <dbReference type="EMBL" id="CAF9907482.1"/>
    </source>
</evidence>
<comment type="subunit">
    <text evidence="5">Supercomplex made of cofactors A to E. Cofactors A and D function by capturing and stabilizing tubulin in a quasi-native conformation. Cofactor E binds to the cofactor D-tubulin complex; interaction with cofactor C then causes the release of tubulin polypeptides that are committed to the native state.</text>
</comment>
<dbReference type="InterPro" id="IPR012945">
    <property type="entry name" value="Tubulin-bd_cofactor_C_dom"/>
</dbReference>
<dbReference type="Pfam" id="PF07986">
    <property type="entry name" value="TBCC"/>
    <property type="match status" value="1"/>
</dbReference>
<comment type="subcellular location">
    <subcellularLocation>
        <location evidence="1">Cytoplasm</location>
    </subcellularLocation>
</comment>
<evidence type="ECO:0000256" key="4">
    <source>
        <dbReference type="ARBA" id="ARBA00022990"/>
    </source>
</evidence>
<organism evidence="8 9">
    <name type="scientific">Imshaugia aleurites</name>
    <dbReference type="NCBI Taxonomy" id="172621"/>
    <lineage>
        <taxon>Eukaryota</taxon>
        <taxon>Fungi</taxon>
        <taxon>Dikarya</taxon>
        <taxon>Ascomycota</taxon>
        <taxon>Pezizomycotina</taxon>
        <taxon>Lecanoromycetes</taxon>
        <taxon>OSLEUM clade</taxon>
        <taxon>Lecanoromycetidae</taxon>
        <taxon>Lecanorales</taxon>
        <taxon>Lecanorineae</taxon>
        <taxon>Parmeliaceae</taxon>
        <taxon>Imshaugia</taxon>
    </lineage>
</organism>
<dbReference type="InterPro" id="IPR016098">
    <property type="entry name" value="CAP/MinC_C"/>
</dbReference>
<feature type="region of interest" description="Disordered" evidence="6">
    <location>
        <begin position="240"/>
        <end position="284"/>
    </location>
</feature>
<dbReference type="PANTHER" id="PTHR15139">
    <property type="entry name" value="TUBULIN FOLDING COFACTOR C"/>
    <property type="match status" value="1"/>
</dbReference>
<accession>A0A8H3EKH7</accession>